<sequence length="67" mass="7442">MKKLSLSLTIVATLVVVISAAFRINHWNNADVMSQIGAFAMPVMLIGFSFFIFSLVKEKLAAAKQRR</sequence>
<feature type="transmembrane region" description="Helical" evidence="1">
    <location>
        <begin position="36"/>
        <end position="56"/>
    </location>
</feature>
<dbReference type="Proteomes" id="UP001449657">
    <property type="component" value="Chromosome"/>
</dbReference>
<keyword evidence="1" id="KW-1133">Transmembrane helix</keyword>
<name>A0ABZ2YYF8_9BACT</name>
<protein>
    <submittedName>
        <fullName evidence="2">Uncharacterized protein</fullName>
    </submittedName>
</protein>
<accession>A0ABZ2YYF8</accession>
<organism evidence="2 3">
    <name type="scientific">Chitinophaga caseinilytica</name>
    <dbReference type="NCBI Taxonomy" id="2267521"/>
    <lineage>
        <taxon>Bacteria</taxon>
        <taxon>Pseudomonadati</taxon>
        <taxon>Bacteroidota</taxon>
        <taxon>Chitinophagia</taxon>
        <taxon>Chitinophagales</taxon>
        <taxon>Chitinophagaceae</taxon>
        <taxon>Chitinophaga</taxon>
    </lineage>
</organism>
<keyword evidence="1" id="KW-0812">Transmembrane</keyword>
<evidence type="ECO:0000313" key="3">
    <source>
        <dbReference type="Proteomes" id="UP001449657"/>
    </source>
</evidence>
<reference evidence="2 3" key="1">
    <citation type="submission" date="2024-03" db="EMBL/GenBank/DDBJ databases">
        <title>Chitinophaga caseinilytica sp. nov., a casein hydrolysing bacterium isolated from forest soil.</title>
        <authorList>
            <person name="Lee D.S."/>
            <person name="Han D.M."/>
            <person name="Baek J.H."/>
            <person name="Choi D.G."/>
            <person name="Jeon J.H."/>
            <person name="Jeon C.O."/>
        </authorList>
    </citation>
    <scope>NUCLEOTIDE SEQUENCE [LARGE SCALE GENOMIC DNA]</scope>
    <source>
        <strain evidence="2 3">KACC 19118</strain>
    </source>
</reference>
<keyword evidence="3" id="KW-1185">Reference proteome</keyword>
<keyword evidence="1" id="KW-0472">Membrane</keyword>
<proteinExistence type="predicted"/>
<evidence type="ECO:0000313" key="2">
    <source>
        <dbReference type="EMBL" id="WZN44504.1"/>
    </source>
</evidence>
<dbReference type="RefSeq" id="WP_341839284.1">
    <property type="nucleotide sequence ID" value="NZ_CP149792.1"/>
</dbReference>
<dbReference type="EMBL" id="CP150096">
    <property type="protein sequence ID" value="WZN44504.1"/>
    <property type="molecule type" value="Genomic_DNA"/>
</dbReference>
<gene>
    <name evidence="2" type="ORF">WJU22_16535</name>
</gene>
<evidence type="ECO:0000256" key="1">
    <source>
        <dbReference type="SAM" id="Phobius"/>
    </source>
</evidence>